<feature type="transmembrane region" description="Helical" evidence="5">
    <location>
        <begin position="140"/>
        <end position="168"/>
    </location>
</feature>
<comment type="subcellular location">
    <subcellularLocation>
        <location evidence="5">Cell membrane</location>
        <topology evidence="5">Multi-pass membrane protein</topology>
    </subcellularLocation>
    <subcellularLocation>
        <location evidence="1">Membrane</location>
        <topology evidence="1">Multi-pass membrane protein</topology>
    </subcellularLocation>
</comment>
<evidence type="ECO:0000313" key="7">
    <source>
        <dbReference type="Proteomes" id="UP000178427"/>
    </source>
</evidence>
<dbReference type="Pfam" id="PF01925">
    <property type="entry name" value="TauE"/>
    <property type="match status" value="1"/>
</dbReference>
<feature type="transmembrane region" description="Helical" evidence="5">
    <location>
        <begin position="31"/>
        <end position="54"/>
    </location>
</feature>
<keyword evidence="2 5" id="KW-0812">Transmembrane</keyword>
<feature type="transmembrane region" description="Helical" evidence="5">
    <location>
        <begin position="232"/>
        <end position="250"/>
    </location>
</feature>
<keyword evidence="5" id="KW-1003">Cell membrane</keyword>
<dbReference type="PANTHER" id="PTHR43701">
    <property type="entry name" value="MEMBRANE TRANSPORTER PROTEIN MJ0441-RELATED"/>
    <property type="match status" value="1"/>
</dbReference>
<reference evidence="6 7" key="1">
    <citation type="journal article" date="2016" name="Nat. Commun.">
        <title>Thousands of microbial genomes shed light on interconnected biogeochemical processes in an aquifer system.</title>
        <authorList>
            <person name="Anantharaman K."/>
            <person name="Brown C.T."/>
            <person name="Hug L.A."/>
            <person name="Sharon I."/>
            <person name="Castelle C.J."/>
            <person name="Probst A.J."/>
            <person name="Thomas B.C."/>
            <person name="Singh A."/>
            <person name="Wilkins M.J."/>
            <person name="Karaoz U."/>
            <person name="Brodie E.L."/>
            <person name="Williams K.H."/>
            <person name="Hubbard S.S."/>
            <person name="Banfield J.F."/>
        </authorList>
    </citation>
    <scope>NUCLEOTIDE SEQUENCE [LARGE SCALE GENOMIC DNA]</scope>
</reference>
<dbReference type="STRING" id="1798513.A3A40_00290"/>
<keyword evidence="3 5" id="KW-1133">Transmembrane helix</keyword>
<evidence type="ECO:0000256" key="3">
    <source>
        <dbReference type="ARBA" id="ARBA00022989"/>
    </source>
</evidence>
<sequence>MELDAIGMVVVFLTALTATLLGTMSGGGLEIIMYPVFISLGIPVPLIISTAFTTNIFWSLPAAYNYLKGRVVDWTFVVIFSGIGIIGCYLGIAVILSVQPRMYQIGIGTIILFLVAYLYLNTELGLEEKREYSKTRGMLAYPFALLLGFYELLLGAGNAIALSILAFYTRGFDLIDSLGHYYLIVLPWSVFSAAFLISKGYFDVQLVILAILGSVVGSYVGSRYARYKGNKFIKTLFVIVGGILGLKLLLGL</sequence>
<proteinExistence type="inferred from homology"/>
<dbReference type="InterPro" id="IPR002781">
    <property type="entry name" value="TM_pro_TauE-like"/>
</dbReference>
<comment type="caution">
    <text evidence="6">The sequence shown here is derived from an EMBL/GenBank/DDBJ whole genome shotgun (WGS) entry which is preliminary data.</text>
</comment>
<gene>
    <name evidence="6" type="ORF">A3A40_00290</name>
</gene>
<name>A0A1F6EJP9_9BACT</name>
<dbReference type="Proteomes" id="UP000178427">
    <property type="component" value="Unassembled WGS sequence"/>
</dbReference>
<dbReference type="AlphaFoldDB" id="A0A1F6EJP9"/>
<feature type="transmembrane region" description="Helical" evidence="5">
    <location>
        <begin position="74"/>
        <end position="96"/>
    </location>
</feature>
<evidence type="ECO:0000256" key="2">
    <source>
        <dbReference type="ARBA" id="ARBA00022692"/>
    </source>
</evidence>
<feature type="transmembrane region" description="Helical" evidence="5">
    <location>
        <begin position="180"/>
        <end position="198"/>
    </location>
</feature>
<organism evidence="6 7">
    <name type="scientific">Candidatus Kaiserbacteria bacterium RIFCSPLOWO2_01_FULL_54_20</name>
    <dbReference type="NCBI Taxonomy" id="1798513"/>
    <lineage>
        <taxon>Bacteria</taxon>
        <taxon>Candidatus Kaiseribacteriota</taxon>
    </lineage>
</organism>
<evidence type="ECO:0000256" key="5">
    <source>
        <dbReference type="RuleBase" id="RU363041"/>
    </source>
</evidence>
<evidence type="ECO:0000256" key="4">
    <source>
        <dbReference type="ARBA" id="ARBA00023136"/>
    </source>
</evidence>
<feature type="transmembrane region" description="Helical" evidence="5">
    <location>
        <begin position="103"/>
        <end position="120"/>
    </location>
</feature>
<dbReference type="GO" id="GO:0005886">
    <property type="term" value="C:plasma membrane"/>
    <property type="evidence" value="ECO:0007669"/>
    <property type="project" value="UniProtKB-SubCell"/>
</dbReference>
<feature type="transmembrane region" description="Helical" evidence="5">
    <location>
        <begin position="6"/>
        <end position="24"/>
    </location>
</feature>
<keyword evidence="4 5" id="KW-0472">Membrane</keyword>
<accession>A0A1F6EJP9</accession>
<dbReference type="EMBL" id="MFMA01000029">
    <property type="protein sequence ID" value="OGG73837.1"/>
    <property type="molecule type" value="Genomic_DNA"/>
</dbReference>
<evidence type="ECO:0000313" key="6">
    <source>
        <dbReference type="EMBL" id="OGG73837.1"/>
    </source>
</evidence>
<evidence type="ECO:0000256" key="1">
    <source>
        <dbReference type="ARBA" id="ARBA00004141"/>
    </source>
</evidence>
<comment type="similarity">
    <text evidence="5">Belongs to the 4-toluene sulfonate uptake permease (TSUP) (TC 2.A.102) family.</text>
</comment>
<feature type="transmembrane region" description="Helical" evidence="5">
    <location>
        <begin position="204"/>
        <end position="220"/>
    </location>
</feature>
<dbReference type="InterPro" id="IPR051598">
    <property type="entry name" value="TSUP/Inactive_protease-like"/>
</dbReference>
<dbReference type="PANTHER" id="PTHR43701:SF12">
    <property type="entry name" value="MEMBRANE TRANSPORTER PROTEIN YTNM-RELATED"/>
    <property type="match status" value="1"/>
</dbReference>
<protein>
    <recommendedName>
        <fullName evidence="5">Probable membrane transporter protein</fullName>
    </recommendedName>
</protein>